<evidence type="ECO:0000313" key="5">
    <source>
        <dbReference type="EMBL" id="SNX75118.1"/>
    </source>
</evidence>
<feature type="domain" description="Calcineurin-like phosphoesterase" evidence="3">
    <location>
        <begin position="9"/>
        <end position="219"/>
    </location>
</feature>
<proteinExistence type="inferred from homology"/>
<sequence length="477" mass="53405">MAKTLTIFQQNDSHGCLDMHDEFYWQGSKPVLRKAGGLARINQYVKNVKRQQNNVLFFDSGDLFHGTLPLLKSQGEALIPILKKMEIDGFVPGNWDFAYGKEQLKKLTSELPFPTLACNVRDNDTKKPFFIPYREFQMEGMDVGVIGLTYGYEEQTMPDHFTKGLSFTLGIEEVSHIVQTLRGQVDLIIVVSHLGLPLDVKMASIVKGIDVILSGHSHDRITRPIIADGTIVVQAGSNSAFLGRLDISLESGNISHFEYRLIDIHEGLQEDPDVKDLVKSAVEPFNEEINHLVGKTNTLLHRMTLEQSPMDKLITDAYLHSYDCDIAFSHGWRYGPPIAAGPLSMYDLNSIIPTNPNLFTLEVEGYALRDIMETNLEMVFAADPFEQKGGYILRSSGLAMTYKPYNPRGQRIQTLYVGGKELDNHATYKVVGGGGQLLKGSEKSKTYYDDRAIDVICSFLKDKGSFELNDNNQIISV</sequence>
<dbReference type="GO" id="GO:0030288">
    <property type="term" value="C:outer membrane-bounded periplasmic space"/>
    <property type="evidence" value="ECO:0007669"/>
    <property type="project" value="TreeGrafter"/>
</dbReference>
<organism evidence="5 6">
    <name type="scientific">Bacillus oleivorans</name>
    <dbReference type="NCBI Taxonomy" id="1448271"/>
    <lineage>
        <taxon>Bacteria</taxon>
        <taxon>Bacillati</taxon>
        <taxon>Bacillota</taxon>
        <taxon>Bacilli</taxon>
        <taxon>Bacillales</taxon>
        <taxon>Bacillaceae</taxon>
        <taxon>Bacillus</taxon>
    </lineage>
</organism>
<evidence type="ECO:0000259" key="3">
    <source>
        <dbReference type="Pfam" id="PF00149"/>
    </source>
</evidence>
<dbReference type="SUPFAM" id="SSF56300">
    <property type="entry name" value="Metallo-dependent phosphatases"/>
    <property type="match status" value="1"/>
</dbReference>
<dbReference type="PRINTS" id="PR01607">
    <property type="entry name" value="APYRASEFAMLY"/>
</dbReference>
<feature type="domain" description="5'-Nucleotidase C-terminal" evidence="4">
    <location>
        <begin position="302"/>
        <end position="432"/>
    </location>
</feature>
<dbReference type="Pfam" id="PF00149">
    <property type="entry name" value="Metallophos"/>
    <property type="match status" value="1"/>
</dbReference>
<dbReference type="GO" id="GO:0009166">
    <property type="term" value="P:nucleotide catabolic process"/>
    <property type="evidence" value="ECO:0007669"/>
    <property type="project" value="InterPro"/>
</dbReference>
<dbReference type="PANTHER" id="PTHR11575">
    <property type="entry name" value="5'-NUCLEOTIDASE-RELATED"/>
    <property type="match status" value="1"/>
</dbReference>
<dbReference type="EMBL" id="OAOP01000011">
    <property type="protein sequence ID" value="SNX75118.1"/>
    <property type="molecule type" value="Genomic_DNA"/>
</dbReference>
<protein>
    <submittedName>
        <fullName evidence="5">2',3'-cyclic-nucleotide 2'-phosphodiesterase (5'-nucleotidase family)</fullName>
    </submittedName>
</protein>
<dbReference type="InterPro" id="IPR008334">
    <property type="entry name" value="5'-Nucleotdase_C"/>
</dbReference>
<evidence type="ECO:0000256" key="2">
    <source>
        <dbReference type="RuleBase" id="RU362119"/>
    </source>
</evidence>
<dbReference type="InterPro" id="IPR004843">
    <property type="entry name" value="Calcineurin-like_PHP"/>
</dbReference>
<keyword evidence="2" id="KW-0547">Nucleotide-binding</keyword>
<dbReference type="InterPro" id="IPR036907">
    <property type="entry name" value="5'-Nucleotdase_C_sf"/>
</dbReference>
<dbReference type="GO" id="GO:0016787">
    <property type="term" value="F:hydrolase activity"/>
    <property type="evidence" value="ECO:0007669"/>
    <property type="project" value="UniProtKB-KW"/>
</dbReference>
<dbReference type="SUPFAM" id="SSF55816">
    <property type="entry name" value="5'-nucleotidase (syn. UDP-sugar hydrolase), C-terminal domain"/>
    <property type="match status" value="1"/>
</dbReference>
<evidence type="ECO:0000256" key="1">
    <source>
        <dbReference type="ARBA" id="ARBA00022729"/>
    </source>
</evidence>
<evidence type="ECO:0000313" key="6">
    <source>
        <dbReference type="Proteomes" id="UP000219546"/>
    </source>
</evidence>
<keyword evidence="1" id="KW-0732">Signal</keyword>
<dbReference type="PANTHER" id="PTHR11575:SF42">
    <property type="entry name" value="SULFUR OXIDATION PROTEIN SOXB"/>
    <property type="match status" value="1"/>
</dbReference>
<dbReference type="InterPro" id="IPR006179">
    <property type="entry name" value="5_nucleotidase/apyrase"/>
</dbReference>
<keyword evidence="6" id="KW-1185">Reference proteome</keyword>
<dbReference type="AlphaFoldDB" id="A0A285D781"/>
<dbReference type="Gene3D" id="3.60.21.10">
    <property type="match status" value="1"/>
</dbReference>
<dbReference type="InterPro" id="IPR029052">
    <property type="entry name" value="Metallo-depent_PP-like"/>
</dbReference>
<evidence type="ECO:0000259" key="4">
    <source>
        <dbReference type="Pfam" id="PF02872"/>
    </source>
</evidence>
<name>A0A285D781_9BACI</name>
<keyword evidence="2" id="KW-0378">Hydrolase</keyword>
<dbReference type="GO" id="GO:0000166">
    <property type="term" value="F:nucleotide binding"/>
    <property type="evidence" value="ECO:0007669"/>
    <property type="project" value="UniProtKB-KW"/>
</dbReference>
<gene>
    <name evidence="5" type="ORF">SAMN05877753_11110</name>
</gene>
<accession>A0A285D781</accession>
<dbReference type="Proteomes" id="UP000219546">
    <property type="component" value="Unassembled WGS sequence"/>
</dbReference>
<dbReference type="Pfam" id="PF02872">
    <property type="entry name" value="5_nucleotid_C"/>
    <property type="match status" value="1"/>
</dbReference>
<reference evidence="5 6" key="1">
    <citation type="submission" date="2017-08" db="EMBL/GenBank/DDBJ databases">
        <authorList>
            <person name="de Groot N.N."/>
        </authorList>
    </citation>
    <scope>NUCLEOTIDE SEQUENCE [LARGE SCALE GENOMIC DNA]</scope>
    <source>
        <strain evidence="5 6">JC228</strain>
    </source>
</reference>
<comment type="similarity">
    <text evidence="2">Belongs to the 5'-nucleotidase family.</text>
</comment>
<dbReference type="RefSeq" id="WP_245856014.1">
    <property type="nucleotide sequence ID" value="NZ_JBEPMQ010000014.1"/>
</dbReference>
<dbReference type="Gene3D" id="3.90.780.10">
    <property type="entry name" value="5'-Nucleotidase, C-terminal domain"/>
    <property type="match status" value="1"/>
</dbReference>